<gene>
    <name evidence="1" type="ORF">ITX44_36985</name>
</gene>
<dbReference type="Proteomes" id="UP000749040">
    <property type="component" value="Unassembled WGS sequence"/>
</dbReference>
<organism evidence="1 2">
    <name type="scientific">Actinacidiphila acididurans</name>
    <dbReference type="NCBI Taxonomy" id="2784346"/>
    <lineage>
        <taxon>Bacteria</taxon>
        <taxon>Bacillati</taxon>
        <taxon>Actinomycetota</taxon>
        <taxon>Actinomycetes</taxon>
        <taxon>Kitasatosporales</taxon>
        <taxon>Streptomycetaceae</taxon>
        <taxon>Actinacidiphila</taxon>
    </lineage>
</organism>
<proteinExistence type="predicted"/>
<name>A0ABS2U371_9ACTN</name>
<dbReference type="EMBL" id="JADKYB010000030">
    <property type="protein sequence ID" value="MBM9510060.1"/>
    <property type="molecule type" value="Genomic_DNA"/>
</dbReference>
<dbReference type="RefSeq" id="WP_205363710.1">
    <property type="nucleotide sequence ID" value="NZ_JADKYB010000030.1"/>
</dbReference>
<protein>
    <recommendedName>
        <fullName evidence="3">Helix-turn-helix domain-containing protein</fullName>
    </recommendedName>
</protein>
<keyword evidence="2" id="KW-1185">Reference proteome</keyword>
<evidence type="ECO:0000313" key="1">
    <source>
        <dbReference type="EMBL" id="MBM9510060.1"/>
    </source>
</evidence>
<sequence>MSKVTTARTSAPSGCAEGGSYCGTPTGWRRGGRCVRCRIAHNAEAGRYRGLTEDERTTFLAALNAGRTADAAAAHAGVSLKKLAAASILDGELRAALDGMPPEVQKAARMGEYLAALTRTGGSAQLALTITGLTSNRLADYRQQEPGFAAAEEAVMAWLRATKAAAVRKLSETRLDEAASVLEGGGSVTEAAEAIHTSATALRYAARRHPRLAAALPPKTNAGPKSSLTPDREKVIRELWGDLSIPMATIGKRLGVAGHTISRWGKELGLPPRRATALAGHRLPLPRNEE</sequence>
<accession>A0ABS2U371</accession>
<evidence type="ECO:0000313" key="2">
    <source>
        <dbReference type="Proteomes" id="UP000749040"/>
    </source>
</evidence>
<reference evidence="1 2" key="1">
    <citation type="submission" date="2021-01" db="EMBL/GenBank/DDBJ databases">
        <title>Streptomyces acididurans sp. nov., isolated from a peat swamp forest soil.</title>
        <authorList>
            <person name="Chantavorakit T."/>
            <person name="Duangmal K."/>
        </authorList>
    </citation>
    <scope>NUCLEOTIDE SEQUENCE [LARGE SCALE GENOMIC DNA]</scope>
    <source>
        <strain evidence="1 2">KK5PA1</strain>
    </source>
</reference>
<comment type="caution">
    <text evidence="1">The sequence shown here is derived from an EMBL/GenBank/DDBJ whole genome shotgun (WGS) entry which is preliminary data.</text>
</comment>
<evidence type="ECO:0008006" key="3">
    <source>
        <dbReference type="Google" id="ProtNLM"/>
    </source>
</evidence>